<dbReference type="InterPro" id="IPR027878">
    <property type="entry name" value="DUF4551"/>
</dbReference>
<feature type="region of interest" description="Disordered" evidence="1">
    <location>
        <begin position="223"/>
        <end position="291"/>
    </location>
</feature>
<dbReference type="Pfam" id="PF15087">
    <property type="entry name" value="DUF4551"/>
    <property type="match status" value="2"/>
</dbReference>
<feature type="region of interest" description="Disordered" evidence="1">
    <location>
        <begin position="116"/>
        <end position="150"/>
    </location>
</feature>
<name>A0AA88YAX2_PINIB</name>
<feature type="compositionally biased region" description="Polar residues" evidence="1">
    <location>
        <begin position="140"/>
        <end position="150"/>
    </location>
</feature>
<feature type="region of interest" description="Disordered" evidence="1">
    <location>
        <begin position="382"/>
        <end position="431"/>
    </location>
</feature>
<reference evidence="2" key="1">
    <citation type="submission" date="2019-08" db="EMBL/GenBank/DDBJ databases">
        <title>The improved chromosome-level genome for the pearl oyster Pinctada fucata martensii using PacBio sequencing and Hi-C.</title>
        <authorList>
            <person name="Zheng Z."/>
        </authorList>
    </citation>
    <scope>NUCLEOTIDE SEQUENCE</scope>
    <source>
        <strain evidence="2">ZZ-2019</strain>
        <tissue evidence="2">Adductor muscle</tissue>
    </source>
</reference>
<evidence type="ECO:0000256" key="1">
    <source>
        <dbReference type="SAM" id="MobiDB-lite"/>
    </source>
</evidence>
<organism evidence="2 3">
    <name type="scientific">Pinctada imbricata</name>
    <name type="common">Atlantic pearl-oyster</name>
    <name type="synonym">Pinctada martensii</name>
    <dbReference type="NCBI Taxonomy" id="66713"/>
    <lineage>
        <taxon>Eukaryota</taxon>
        <taxon>Metazoa</taxon>
        <taxon>Spiralia</taxon>
        <taxon>Lophotrochozoa</taxon>
        <taxon>Mollusca</taxon>
        <taxon>Bivalvia</taxon>
        <taxon>Autobranchia</taxon>
        <taxon>Pteriomorphia</taxon>
        <taxon>Pterioida</taxon>
        <taxon>Pterioidea</taxon>
        <taxon>Pteriidae</taxon>
        <taxon>Pinctada</taxon>
    </lineage>
</organism>
<evidence type="ECO:0000313" key="3">
    <source>
        <dbReference type="Proteomes" id="UP001186944"/>
    </source>
</evidence>
<feature type="compositionally biased region" description="Basic residues" evidence="1">
    <location>
        <begin position="116"/>
        <end position="127"/>
    </location>
</feature>
<keyword evidence="3" id="KW-1185">Reference proteome</keyword>
<dbReference type="AlphaFoldDB" id="A0AA88YAX2"/>
<feature type="compositionally biased region" description="Basic and acidic residues" evidence="1">
    <location>
        <begin position="255"/>
        <end position="268"/>
    </location>
</feature>
<evidence type="ECO:0000313" key="2">
    <source>
        <dbReference type="EMBL" id="KAK3101590.1"/>
    </source>
</evidence>
<dbReference type="Proteomes" id="UP001186944">
    <property type="component" value="Unassembled WGS sequence"/>
</dbReference>
<feature type="compositionally biased region" description="Polar residues" evidence="1">
    <location>
        <begin position="407"/>
        <end position="420"/>
    </location>
</feature>
<accession>A0AA88YAX2</accession>
<comment type="caution">
    <text evidence="2">The sequence shown here is derived from an EMBL/GenBank/DDBJ whole genome shotgun (WGS) entry which is preliminary data.</text>
</comment>
<gene>
    <name evidence="2" type="ORF">FSP39_004688</name>
</gene>
<dbReference type="EMBL" id="VSWD01000005">
    <property type="protein sequence ID" value="KAK3101590.1"/>
    <property type="molecule type" value="Genomic_DNA"/>
</dbReference>
<dbReference type="PANTHER" id="PTHR35354:SF1">
    <property type="entry name" value="RGD1561648"/>
    <property type="match status" value="1"/>
</dbReference>
<sequence>MARGTSDALFKKNTKLESYLKRTLPEEAFDRVRAYESCIIVSEKENKAFKYCVLDDEYIYLTENPPKNPQDIQAVVSLKDITSVEMVNDFPDFLSGEERDNTQHLRITHWTSVNAKRRSFRKPKKSPRSGSVSDLHGDRSNASTPLDFTESSNLSEDYGYITQSMSSLQVSRPESRGSISSSQGLKAGGREIKTGSIGKKKKRMSDSMEESVLKSLKEELEDGQLEDIEETDGTFSSSYLSMGLKSGRKTSTTSAKKETKSTRKKSEDTTSQTGSVRQLPSYPPSKPAFDLPASNNDVVTKDDKNFNALNDEDESQKPNFCSYFLCFRSGKVSCGRDESVNEDAFKKPIPVDTETMNSLNKQNSTDKRDLFIINKPEINIDATSESGSRQGFRGSVPSLHDPAPPSRRSSITTLRGQSRAGTPALENEATRSGSNLGFASMSDYGGSVNGLSMLGVEGVSERRKVVLNIYLLNIHSPMLMLIRSAWSNYLIRCTLNIDTVSKSNVIRSGQIQRERMEMLFNQLKRELLNPANGLEDNFTLLVELRNSTLKNFAIKKLFWKNSDMFVFMVRQLQRYLPKSPVNVNTEHGRVQRADELEMIVTLVEILIIMFRETEIIPHRIMTLKADRGKPLFDLLRVLVCFPEIPEKDAAPSSKGSDEEIQNLIAEFSRVGMTAVFEIFLMAQQANWSYSEGSFFNISWIMKMFEEMKTTEPFVEKVLTSLLKFIGPTQTEPLTPKEAVLLYTQFSVLQIFLQYSPRMAAFIRNNYLEEFKYFIQVPIVMKKIPKSYPIGAITVTLIDSVTSRVLDTVTRHSSRKISKVVT</sequence>
<proteinExistence type="predicted"/>
<protein>
    <submittedName>
        <fullName evidence="2">Uncharacterized protein</fullName>
    </submittedName>
</protein>
<dbReference type="PANTHER" id="PTHR35354">
    <property type="entry name" value="RGD1561648"/>
    <property type="match status" value="1"/>
</dbReference>
<feature type="compositionally biased region" description="Acidic residues" evidence="1">
    <location>
        <begin position="223"/>
        <end position="232"/>
    </location>
</feature>
<feature type="region of interest" description="Disordered" evidence="1">
    <location>
        <begin position="165"/>
        <end position="211"/>
    </location>
</feature>